<feature type="chain" id="PRO_5026250249" description="DUF3575 domain-containing protein" evidence="1">
    <location>
        <begin position="24"/>
        <end position="163"/>
    </location>
</feature>
<protein>
    <recommendedName>
        <fullName evidence="4">DUF3575 domain-containing protein</fullName>
    </recommendedName>
</protein>
<dbReference type="Proteomes" id="UP000434850">
    <property type="component" value="Unassembled WGS sequence"/>
</dbReference>
<evidence type="ECO:0000313" key="2">
    <source>
        <dbReference type="EMBL" id="MVN90339.1"/>
    </source>
</evidence>
<accession>A0A6I4IA68</accession>
<evidence type="ECO:0000313" key="3">
    <source>
        <dbReference type="Proteomes" id="UP000434850"/>
    </source>
</evidence>
<gene>
    <name evidence="2" type="ORF">GO816_04295</name>
</gene>
<dbReference type="RefSeq" id="WP_157540099.1">
    <property type="nucleotide sequence ID" value="NZ_WQLA01000001.1"/>
</dbReference>
<proteinExistence type="predicted"/>
<evidence type="ECO:0000256" key="1">
    <source>
        <dbReference type="SAM" id="SignalP"/>
    </source>
</evidence>
<name>A0A6I4IA68_9SPHI</name>
<sequence>MKKTALLIAFIACIVLSQQSAKAQSYKSAVGLKFGGYENGLSGKYFLNETNAIEGVLGIRKNGIVITGLYQFYQNAFDVAQLRWYYGAGAHIGGMGDGRYKRFGGDDEYYNGGILLGADAVLGLEYVIPESPIALSVDLNPRLELGRGPFFDLAPGLGIKYTF</sequence>
<organism evidence="2 3">
    <name type="scientific">Mucilaginibacter aquatilis</name>
    <dbReference type="NCBI Taxonomy" id="1517760"/>
    <lineage>
        <taxon>Bacteria</taxon>
        <taxon>Pseudomonadati</taxon>
        <taxon>Bacteroidota</taxon>
        <taxon>Sphingobacteriia</taxon>
        <taxon>Sphingobacteriales</taxon>
        <taxon>Sphingobacteriaceae</taxon>
        <taxon>Mucilaginibacter</taxon>
    </lineage>
</organism>
<evidence type="ECO:0008006" key="4">
    <source>
        <dbReference type="Google" id="ProtNLM"/>
    </source>
</evidence>
<reference evidence="2 3" key="1">
    <citation type="submission" date="2019-12" db="EMBL/GenBank/DDBJ databases">
        <title>Mucilaginibacter sp. HME9299 genome sequencing and assembly.</title>
        <authorList>
            <person name="Kang H."/>
            <person name="Kim H."/>
            <person name="Joh K."/>
        </authorList>
    </citation>
    <scope>NUCLEOTIDE SEQUENCE [LARGE SCALE GENOMIC DNA]</scope>
    <source>
        <strain evidence="2 3">HME9299</strain>
    </source>
</reference>
<comment type="caution">
    <text evidence="2">The sequence shown here is derived from an EMBL/GenBank/DDBJ whole genome shotgun (WGS) entry which is preliminary data.</text>
</comment>
<keyword evidence="1" id="KW-0732">Signal</keyword>
<dbReference type="EMBL" id="WQLA01000001">
    <property type="protein sequence ID" value="MVN90339.1"/>
    <property type="molecule type" value="Genomic_DNA"/>
</dbReference>
<keyword evidence="3" id="KW-1185">Reference proteome</keyword>
<dbReference type="OrthoDB" id="978645at2"/>
<feature type="signal peptide" evidence="1">
    <location>
        <begin position="1"/>
        <end position="23"/>
    </location>
</feature>
<dbReference type="AlphaFoldDB" id="A0A6I4IA68"/>